<dbReference type="Proteomes" id="UP000254834">
    <property type="component" value="Chromosome"/>
</dbReference>
<dbReference type="Gene3D" id="3.40.50.300">
    <property type="entry name" value="P-loop containing nucleotide triphosphate hydrolases"/>
    <property type="match status" value="1"/>
</dbReference>
<evidence type="ECO:0000256" key="10">
    <source>
        <dbReference type="ARBA" id="ARBA00048027"/>
    </source>
</evidence>
<dbReference type="Gene3D" id="1.20.120.140">
    <property type="entry name" value="Signal recognition particle SRP54, nucleotide-binding domain"/>
    <property type="match status" value="1"/>
</dbReference>
<evidence type="ECO:0000256" key="2">
    <source>
        <dbReference type="ARBA" id="ARBA00008531"/>
    </source>
</evidence>
<dbReference type="SMART" id="SM00382">
    <property type="entry name" value="AAA"/>
    <property type="match status" value="1"/>
</dbReference>
<keyword evidence="6" id="KW-0378">Hydrolase</keyword>
<organism evidence="12 13">
    <name type="scientific">Candidatus Chromulinivorax destructor</name>
    <dbReference type="NCBI Taxonomy" id="2066483"/>
    <lineage>
        <taxon>Bacteria</taxon>
        <taxon>Candidatus Babelota</taxon>
        <taxon>Candidatus Babeliae</taxon>
        <taxon>Candidatus Babeliales</taxon>
        <taxon>Candidatus Chromulinivoraceae</taxon>
        <taxon>Candidatus Chromulinivorax</taxon>
    </lineage>
</organism>
<keyword evidence="4" id="KW-0963">Cytoplasm</keyword>
<evidence type="ECO:0000256" key="6">
    <source>
        <dbReference type="ARBA" id="ARBA00022801"/>
    </source>
</evidence>
<evidence type="ECO:0000256" key="7">
    <source>
        <dbReference type="ARBA" id="ARBA00023134"/>
    </source>
</evidence>
<evidence type="ECO:0000256" key="9">
    <source>
        <dbReference type="ARBA" id="ARBA00023170"/>
    </source>
</evidence>
<dbReference type="InterPro" id="IPR036225">
    <property type="entry name" value="SRP/SRP_N"/>
</dbReference>
<dbReference type="InterPro" id="IPR003593">
    <property type="entry name" value="AAA+_ATPase"/>
</dbReference>
<keyword evidence="8" id="KW-0472">Membrane</keyword>
<dbReference type="SUPFAM" id="SSF52540">
    <property type="entry name" value="P-loop containing nucleoside triphosphate hydrolases"/>
    <property type="match status" value="1"/>
</dbReference>
<evidence type="ECO:0000256" key="8">
    <source>
        <dbReference type="ARBA" id="ARBA00023136"/>
    </source>
</evidence>
<gene>
    <name evidence="12" type="ORF">C0J27_02725</name>
</gene>
<feature type="domain" description="SRP54-type proteins GTP-binding" evidence="11">
    <location>
        <begin position="287"/>
        <end position="300"/>
    </location>
</feature>
<dbReference type="InterPro" id="IPR004390">
    <property type="entry name" value="SR_rcpt_FtsY"/>
</dbReference>
<dbReference type="InterPro" id="IPR013822">
    <property type="entry name" value="Signal_recog_particl_SRP54_hlx"/>
</dbReference>
<reference evidence="12 13" key="1">
    <citation type="submission" date="2017-12" db="EMBL/GenBank/DDBJ databases">
        <title>Chromulinavorax destructans is a abundant pathogen of dominant heterotrophic picoflagllates.</title>
        <authorList>
            <person name="Deeg C.M."/>
            <person name="Zimmer M."/>
            <person name="Suttle C.A."/>
        </authorList>
    </citation>
    <scope>NUCLEOTIDE SEQUENCE [LARGE SCALE GENOMIC DNA]</scope>
    <source>
        <strain evidence="12 13">SeV1</strain>
    </source>
</reference>
<keyword evidence="13" id="KW-1185">Reference proteome</keyword>
<dbReference type="SMART" id="SM00962">
    <property type="entry name" value="SRP54"/>
    <property type="match status" value="1"/>
</dbReference>
<dbReference type="InterPro" id="IPR027417">
    <property type="entry name" value="P-loop_NTPase"/>
</dbReference>
<keyword evidence="3" id="KW-1003">Cell membrane</keyword>
<name>A0A345ZBI1_9BACT</name>
<dbReference type="NCBIfam" id="TIGR00064">
    <property type="entry name" value="ftsY"/>
    <property type="match status" value="1"/>
</dbReference>
<dbReference type="GO" id="GO:0005525">
    <property type="term" value="F:GTP binding"/>
    <property type="evidence" value="ECO:0007669"/>
    <property type="project" value="UniProtKB-KW"/>
</dbReference>
<protein>
    <submittedName>
        <fullName evidence="12">Signal recognition particle-docking protein FtsY</fullName>
    </submittedName>
</protein>
<dbReference type="PANTHER" id="PTHR43134:SF1">
    <property type="entry name" value="SIGNAL RECOGNITION PARTICLE RECEPTOR SUBUNIT ALPHA"/>
    <property type="match status" value="1"/>
</dbReference>
<dbReference type="InterPro" id="IPR000897">
    <property type="entry name" value="SRP54_GTPase_dom"/>
</dbReference>
<proteinExistence type="inferred from homology"/>
<dbReference type="Pfam" id="PF00448">
    <property type="entry name" value="SRP54"/>
    <property type="match status" value="1"/>
</dbReference>
<dbReference type="InterPro" id="IPR042101">
    <property type="entry name" value="SRP54_N_sf"/>
</dbReference>
<evidence type="ECO:0000256" key="3">
    <source>
        <dbReference type="ARBA" id="ARBA00022475"/>
    </source>
</evidence>
<evidence type="ECO:0000313" key="12">
    <source>
        <dbReference type="EMBL" id="AXK60648.1"/>
    </source>
</evidence>
<comment type="subcellular location">
    <subcellularLocation>
        <location evidence="1">Cell membrane</location>
        <topology evidence="1">Peripheral membrane protein</topology>
        <orientation evidence="1">Cytoplasmic side</orientation>
    </subcellularLocation>
</comment>
<dbReference type="EMBL" id="CP025544">
    <property type="protein sequence ID" value="AXK60648.1"/>
    <property type="molecule type" value="Genomic_DNA"/>
</dbReference>
<dbReference type="AlphaFoldDB" id="A0A345ZBI1"/>
<keyword evidence="5" id="KW-0547">Nucleotide-binding</keyword>
<dbReference type="GO" id="GO:0006614">
    <property type="term" value="P:SRP-dependent cotranslational protein targeting to membrane"/>
    <property type="evidence" value="ECO:0007669"/>
    <property type="project" value="InterPro"/>
</dbReference>
<evidence type="ECO:0000256" key="1">
    <source>
        <dbReference type="ARBA" id="ARBA00004413"/>
    </source>
</evidence>
<evidence type="ECO:0000256" key="4">
    <source>
        <dbReference type="ARBA" id="ARBA00022490"/>
    </source>
</evidence>
<dbReference type="GO" id="GO:0005737">
    <property type="term" value="C:cytoplasm"/>
    <property type="evidence" value="ECO:0007669"/>
    <property type="project" value="UniProtKB-ARBA"/>
</dbReference>
<dbReference type="GO" id="GO:0005886">
    <property type="term" value="C:plasma membrane"/>
    <property type="evidence" value="ECO:0007669"/>
    <property type="project" value="UniProtKB-SubCell"/>
</dbReference>
<comment type="similarity">
    <text evidence="2">Belongs to the GTP-binding SRP family.</text>
</comment>
<dbReference type="PROSITE" id="PS00300">
    <property type="entry name" value="SRP54"/>
    <property type="match status" value="1"/>
</dbReference>
<dbReference type="PANTHER" id="PTHR43134">
    <property type="entry name" value="SIGNAL RECOGNITION PARTICLE RECEPTOR SUBUNIT ALPHA"/>
    <property type="match status" value="1"/>
</dbReference>
<keyword evidence="9" id="KW-0675">Receptor</keyword>
<dbReference type="SMART" id="SM00963">
    <property type="entry name" value="SRP54_N"/>
    <property type="match status" value="1"/>
</dbReference>
<dbReference type="Pfam" id="PF02881">
    <property type="entry name" value="SRP54_N"/>
    <property type="match status" value="1"/>
</dbReference>
<evidence type="ECO:0000313" key="13">
    <source>
        <dbReference type="Proteomes" id="UP000254834"/>
    </source>
</evidence>
<dbReference type="FunFam" id="3.40.50.300:FF:000053">
    <property type="entry name" value="Signal recognition particle receptor FtsY"/>
    <property type="match status" value="1"/>
</dbReference>
<dbReference type="GO" id="GO:0003924">
    <property type="term" value="F:GTPase activity"/>
    <property type="evidence" value="ECO:0007669"/>
    <property type="project" value="TreeGrafter"/>
</dbReference>
<dbReference type="KEGG" id="cdes:C0J27_02725"/>
<accession>A0A345ZBI1</accession>
<evidence type="ECO:0000256" key="5">
    <source>
        <dbReference type="ARBA" id="ARBA00022741"/>
    </source>
</evidence>
<dbReference type="OrthoDB" id="9804720at2"/>
<sequence>MSHFIRENNSPKKFKGLSMFGFIKNTLQKIYSAVTSHFVSIFAQKKISPETLTEIEKILITADTGITTTKVIISSLEKQYAAGTIVDGKQLQLALEKELLATLAQAQTAPKNSSIFLLIGINGSGKTTFAGKLAYSFVSKGKTCILAAADTFRAAAPEQLKSWATASGADIFMGSAHQDPAAIAFGATEKFKQSQADVLIIDTAGRLQTKENLMREIEKIKRVIQKQLPNATIHTLLTVDAMLGQNSFQQAKIFHEAVKIDGIVLTKIDGTGKGGIIFSITQNLNIPVEYISYGEKMGDMKLFNSQEYVTSLLGSFTDKQTHE</sequence>
<dbReference type="GO" id="GO:0005047">
    <property type="term" value="F:signal recognition particle binding"/>
    <property type="evidence" value="ECO:0007669"/>
    <property type="project" value="TreeGrafter"/>
</dbReference>
<evidence type="ECO:0000259" key="11">
    <source>
        <dbReference type="PROSITE" id="PS00300"/>
    </source>
</evidence>
<dbReference type="SUPFAM" id="SSF47364">
    <property type="entry name" value="Domain of the SRP/SRP receptor G-proteins"/>
    <property type="match status" value="1"/>
</dbReference>
<keyword evidence="7" id="KW-0342">GTP-binding</keyword>
<comment type="catalytic activity">
    <reaction evidence="10">
        <text>GTP + H2O = GDP + phosphate + H(+)</text>
        <dbReference type="Rhea" id="RHEA:19669"/>
        <dbReference type="ChEBI" id="CHEBI:15377"/>
        <dbReference type="ChEBI" id="CHEBI:15378"/>
        <dbReference type="ChEBI" id="CHEBI:37565"/>
        <dbReference type="ChEBI" id="CHEBI:43474"/>
        <dbReference type="ChEBI" id="CHEBI:58189"/>
        <dbReference type="EC" id="3.6.5.4"/>
    </reaction>
</comment>